<dbReference type="AlphaFoldDB" id="A0A7G9SBM0"/>
<keyword evidence="1" id="KW-0812">Transmembrane</keyword>
<feature type="transmembrane region" description="Helical" evidence="1">
    <location>
        <begin position="6"/>
        <end position="27"/>
    </location>
</feature>
<dbReference type="Proteomes" id="UP000515955">
    <property type="component" value="Chromosome"/>
</dbReference>
<proteinExistence type="predicted"/>
<dbReference type="KEGG" id="srhi:H9L12_00925"/>
<dbReference type="EMBL" id="CP060717">
    <property type="protein sequence ID" value="QNN65245.1"/>
    <property type="molecule type" value="Genomic_DNA"/>
</dbReference>
<evidence type="ECO:0000313" key="2">
    <source>
        <dbReference type="EMBL" id="QNN65245.1"/>
    </source>
</evidence>
<organism evidence="2 3">
    <name type="scientific">Sphingomonas rhizophila</name>
    <dbReference type="NCBI Taxonomy" id="2071607"/>
    <lineage>
        <taxon>Bacteria</taxon>
        <taxon>Pseudomonadati</taxon>
        <taxon>Pseudomonadota</taxon>
        <taxon>Alphaproteobacteria</taxon>
        <taxon>Sphingomonadales</taxon>
        <taxon>Sphingomonadaceae</taxon>
        <taxon>Sphingomonas</taxon>
    </lineage>
</organism>
<name>A0A7G9SBM0_9SPHN</name>
<evidence type="ECO:0000256" key="1">
    <source>
        <dbReference type="SAM" id="Phobius"/>
    </source>
</evidence>
<keyword evidence="3" id="KW-1185">Reference proteome</keyword>
<evidence type="ECO:0000313" key="3">
    <source>
        <dbReference type="Proteomes" id="UP000515955"/>
    </source>
</evidence>
<dbReference type="RefSeq" id="WP_187542238.1">
    <property type="nucleotide sequence ID" value="NZ_CP060717.1"/>
</dbReference>
<reference evidence="2 3" key="1">
    <citation type="submission" date="2020-08" db="EMBL/GenBank/DDBJ databases">
        <title>Genome sequence of Sphingomonas rhizophila KACC 19189T.</title>
        <authorList>
            <person name="Hyun D.-W."/>
            <person name="Bae J.-W."/>
        </authorList>
    </citation>
    <scope>NUCLEOTIDE SEQUENCE [LARGE SCALE GENOMIC DNA]</scope>
    <source>
        <strain evidence="2 3">KACC 19189</strain>
    </source>
</reference>
<sequence>MQIPPAVDRVLTYIFICALIAALMLGYPKSVRLQENEKLSGCFVRGDIRLQIGKDSFRASQENRLVRGRASFSKDKLSYFGLFDPPFKVVPTPNDRLEVDDGHGRDIVNVRYYKPTAQRIRILQYQGQDLIFDRLPC</sequence>
<gene>
    <name evidence="2" type="ORF">H9L12_00925</name>
</gene>
<accession>A0A7G9SBM0</accession>
<keyword evidence="1" id="KW-1133">Transmembrane helix</keyword>
<protein>
    <submittedName>
        <fullName evidence="2">Uncharacterized protein</fullName>
    </submittedName>
</protein>
<keyword evidence="1" id="KW-0472">Membrane</keyword>